<keyword evidence="8 11" id="KW-0472">Membrane</keyword>
<accession>A0A432VSU8</accession>
<sequence>MASRLVWYKWRGLHPERHHMHGVCAALNPKHLKIELLQHQTLLQSCQRLPNRWQLRTADWIQLIQQWRTLTTVGFDQQKCWQLLRDRSRNQRLASGCQHIISGIQQGQSISAAMRQLPRVFPSWLIPWIESGEQSGQLGSVLGHLAATLSVQLARQRQLQQAMRYPLMVLGLAFLMLVLMLQLLVPRFATIYADMDRALPPLTALVIQWSAMPWSLMVGVPLLILGSLAIGAHVLKRLLRQRSRWQEVCYRLPGLGRWWCERHLYDDLVMVQLGLQSQMNLVQLCDLQAQYSASSYWRQQWQHARQQLQQGRPWSLSWQSTLAPELLLAAIAIGEESGQLLEQLRIATQELGYSVEQFAQRLHTVIPACALSVVSLIVMLILLAIYLPLFQLAGAVAV</sequence>
<keyword evidence="4 10" id="KW-0813">Transport</keyword>
<dbReference type="InterPro" id="IPR001992">
    <property type="entry name" value="T2SS_GspF/T4SS_PilC_CS"/>
</dbReference>
<name>A0A432VSU8_9GAMM</name>
<evidence type="ECO:0000256" key="6">
    <source>
        <dbReference type="ARBA" id="ARBA00022692"/>
    </source>
</evidence>
<comment type="similarity">
    <text evidence="3 10">Belongs to the GSP F family.</text>
</comment>
<evidence type="ECO:0000256" key="4">
    <source>
        <dbReference type="ARBA" id="ARBA00022448"/>
    </source>
</evidence>
<dbReference type="GO" id="GO:0005886">
    <property type="term" value="C:plasma membrane"/>
    <property type="evidence" value="ECO:0007669"/>
    <property type="project" value="UniProtKB-SubCell"/>
</dbReference>
<comment type="caution">
    <text evidence="13">The sequence shown here is derived from an EMBL/GenBank/DDBJ whole genome shotgun (WGS) entry which is preliminary data.</text>
</comment>
<evidence type="ECO:0000256" key="1">
    <source>
        <dbReference type="ARBA" id="ARBA00002684"/>
    </source>
</evidence>
<proteinExistence type="inferred from homology"/>
<keyword evidence="5" id="KW-1003">Cell membrane</keyword>
<gene>
    <name evidence="13" type="ORF">CWE06_08185</name>
</gene>
<comment type="function">
    <text evidence="1">Component of the type II secretion system inner membrane complex required for the energy-dependent secretion of extracellular factors such as proteases and toxins from the periplasm.</text>
</comment>
<protein>
    <recommendedName>
        <fullName evidence="9">General secretion pathway protein F</fullName>
    </recommendedName>
</protein>
<feature type="transmembrane region" description="Helical" evidence="11">
    <location>
        <begin position="365"/>
        <end position="389"/>
    </location>
</feature>
<evidence type="ECO:0000256" key="9">
    <source>
        <dbReference type="ARBA" id="ARBA00030750"/>
    </source>
</evidence>
<keyword evidence="7 11" id="KW-1133">Transmembrane helix</keyword>
<evidence type="ECO:0000256" key="7">
    <source>
        <dbReference type="ARBA" id="ARBA00022989"/>
    </source>
</evidence>
<keyword evidence="6 10" id="KW-0812">Transmembrane</keyword>
<dbReference type="InterPro" id="IPR018076">
    <property type="entry name" value="T2SS_GspF_dom"/>
</dbReference>
<dbReference type="PROSITE" id="PS00874">
    <property type="entry name" value="T2SP_F"/>
    <property type="match status" value="1"/>
</dbReference>
<dbReference type="OrthoDB" id="6235690at2"/>
<evidence type="ECO:0000256" key="5">
    <source>
        <dbReference type="ARBA" id="ARBA00022475"/>
    </source>
</evidence>
<comment type="subcellular location">
    <subcellularLocation>
        <location evidence="10">Cell inner membrane</location>
        <topology evidence="10">Multi-pass membrane protein</topology>
    </subcellularLocation>
    <subcellularLocation>
        <location evidence="2">Cell membrane</location>
        <topology evidence="2">Multi-pass membrane protein</topology>
    </subcellularLocation>
</comment>
<evidence type="ECO:0000313" key="14">
    <source>
        <dbReference type="Proteomes" id="UP000288212"/>
    </source>
</evidence>
<evidence type="ECO:0000256" key="11">
    <source>
        <dbReference type="SAM" id="Phobius"/>
    </source>
</evidence>
<evidence type="ECO:0000256" key="8">
    <source>
        <dbReference type="ARBA" id="ARBA00023136"/>
    </source>
</evidence>
<evidence type="ECO:0000256" key="3">
    <source>
        <dbReference type="ARBA" id="ARBA00005745"/>
    </source>
</evidence>
<dbReference type="GO" id="GO:0009306">
    <property type="term" value="P:protein secretion"/>
    <property type="evidence" value="ECO:0007669"/>
    <property type="project" value="InterPro"/>
</dbReference>
<evidence type="ECO:0000256" key="2">
    <source>
        <dbReference type="ARBA" id="ARBA00004651"/>
    </source>
</evidence>
<dbReference type="InterPro" id="IPR042094">
    <property type="entry name" value="T2SS_GspF_sf"/>
</dbReference>
<dbReference type="Pfam" id="PF00482">
    <property type="entry name" value="T2SSF"/>
    <property type="match status" value="2"/>
</dbReference>
<feature type="transmembrane region" description="Helical" evidence="11">
    <location>
        <begin position="165"/>
        <end position="185"/>
    </location>
</feature>
<keyword evidence="14" id="KW-1185">Reference proteome</keyword>
<dbReference type="EMBL" id="PIPI01000005">
    <property type="protein sequence ID" value="RUO19498.1"/>
    <property type="molecule type" value="Genomic_DNA"/>
</dbReference>
<evidence type="ECO:0000259" key="12">
    <source>
        <dbReference type="Pfam" id="PF00482"/>
    </source>
</evidence>
<feature type="domain" description="Type II secretion system protein GspF" evidence="12">
    <location>
        <begin position="275"/>
        <end position="388"/>
    </location>
</feature>
<dbReference type="InterPro" id="IPR003004">
    <property type="entry name" value="GspF/PilC"/>
</dbReference>
<organism evidence="13 14">
    <name type="scientific">Aliidiomarina haloalkalitolerans</name>
    <dbReference type="NCBI Taxonomy" id="859059"/>
    <lineage>
        <taxon>Bacteria</taxon>
        <taxon>Pseudomonadati</taxon>
        <taxon>Pseudomonadota</taxon>
        <taxon>Gammaproteobacteria</taxon>
        <taxon>Alteromonadales</taxon>
        <taxon>Idiomarinaceae</taxon>
        <taxon>Aliidiomarina</taxon>
    </lineage>
</organism>
<dbReference type="AlphaFoldDB" id="A0A432VSU8"/>
<evidence type="ECO:0000256" key="10">
    <source>
        <dbReference type="RuleBase" id="RU003923"/>
    </source>
</evidence>
<evidence type="ECO:0000313" key="13">
    <source>
        <dbReference type="EMBL" id="RUO19498.1"/>
    </source>
</evidence>
<feature type="domain" description="Type II secretion system protein GspF" evidence="12">
    <location>
        <begin position="64"/>
        <end position="186"/>
    </location>
</feature>
<feature type="transmembrane region" description="Helical" evidence="11">
    <location>
        <begin position="214"/>
        <end position="235"/>
    </location>
</feature>
<dbReference type="RefSeq" id="WP_126792989.1">
    <property type="nucleotide sequence ID" value="NZ_PIPI01000005.1"/>
</dbReference>
<dbReference type="PANTHER" id="PTHR30012">
    <property type="entry name" value="GENERAL SECRETION PATHWAY PROTEIN"/>
    <property type="match status" value="1"/>
</dbReference>
<dbReference type="PANTHER" id="PTHR30012:SF0">
    <property type="entry name" value="TYPE II SECRETION SYSTEM PROTEIN F-RELATED"/>
    <property type="match status" value="1"/>
</dbReference>
<dbReference type="Proteomes" id="UP000288212">
    <property type="component" value="Unassembled WGS sequence"/>
</dbReference>
<dbReference type="PRINTS" id="PR00812">
    <property type="entry name" value="BCTERIALGSPF"/>
</dbReference>
<reference evidence="13 14" key="1">
    <citation type="journal article" date="2011" name="Front. Microbiol.">
        <title>Genomic signatures of strain selection and enhancement in Bacillus atrophaeus var. globigii, a historical biowarfare simulant.</title>
        <authorList>
            <person name="Gibbons H.S."/>
            <person name="Broomall S.M."/>
            <person name="McNew L.A."/>
            <person name="Daligault H."/>
            <person name="Chapman C."/>
            <person name="Bruce D."/>
            <person name="Karavis M."/>
            <person name="Krepps M."/>
            <person name="McGregor P.A."/>
            <person name="Hong C."/>
            <person name="Park K.H."/>
            <person name="Akmal A."/>
            <person name="Feldman A."/>
            <person name="Lin J.S."/>
            <person name="Chang W.E."/>
            <person name="Higgs B.W."/>
            <person name="Demirev P."/>
            <person name="Lindquist J."/>
            <person name="Liem A."/>
            <person name="Fochler E."/>
            <person name="Read T.D."/>
            <person name="Tapia R."/>
            <person name="Johnson S."/>
            <person name="Bishop-Lilly K.A."/>
            <person name="Detter C."/>
            <person name="Han C."/>
            <person name="Sozhamannan S."/>
            <person name="Rosenzweig C.N."/>
            <person name="Skowronski E.W."/>
        </authorList>
    </citation>
    <scope>NUCLEOTIDE SEQUENCE [LARGE SCALE GENOMIC DNA]</scope>
    <source>
        <strain evidence="13 14">AK5</strain>
    </source>
</reference>
<dbReference type="Gene3D" id="1.20.81.30">
    <property type="entry name" value="Type II secretion system (T2SS), domain F"/>
    <property type="match status" value="2"/>
</dbReference>